<protein>
    <submittedName>
        <fullName evidence="2">Uncharacterized protein</fullName>
    </submittedName>
</protein>
<dbReference type="Proteomes" id="UP000269883">
    <property type="component" value="Chromosome"/>
</dbReference>
<dbReference type="KEGG" id="dfl:DFE_0123"/>
<proteinExistence type="predicted"/>
<feature type="transmembrane region" description="Helical" evidence="1">
    <location>
        <begin position="6"/>
        <end position="25"/>
    </location>
</feature>
<reference evidence="2 3" key="1">
    <citation type="journal article" date="2018" name="Sci. Adv.">
        <title>Multi-heme cytochromes provide a pathway for survival in energy-limited environments.</title>
        <authorList>
            <person name="Deng X."/>
            <person name="Dohmae N."/>
            <person name="Nealson K.H."/>
            <person name="Hashimoto K."/>
            <person name="Okamoto A."/>
        </authorList>
    </citation>
    <scope>NUCLEOTIDE SEQUENCE [LARGE SCALE GENOMIC DNA]</scope>
    <source>
        <strain evidence="2 3">IS5</strain>
    </source>
</reference>
<keyword evidence="1" id="KW-0812">Transmembrane</keyword>
<evidence type="ECO:0000313" key="3">
    <source>
        <dbReference type="Proteomes" id="UP000269883"/>
    </source>
</evidence>
<evidence type="ECO:0000313" key="2">
    <source>
        <dbReference type="EMBL" id="BBD06849.1"/>
    </source>
</evidence>
<keyword evidence="1" id="KW-1133">Transmembrane helix</keyword>
<keyword evidence="1" id="KW-0472">Membrane</keyword>
<sequence>MESGWFVIIGAVIGALPAFVISKMNNNAHDKRQLRQLALEMAINERNAVIDVAKAKGRHAGIPPQSAFLPVAYASVQAFLSGDVNSIDFEKTFAEINKLASESQTYAEKFFIK</sequence>
<keyword evidence="3" id="KW-1185">Reference proteome</keyword>
<dbReference type="RefSeq" id="WP_126375653.1">
    <property type="nucleotide sequence ID" value="NZ_AP017378.1"/>
</dbReference>
<organism evidence="2 3">
    <name type="scientific">Desulfovibrio ferrophilus</name>
    <dbReference type="NCBI Taxonomy" id="241368"/>
    <lineage>
        <taxon>Bacteria</taxon>
        <taxon>Pseudomonadati</taxon>
        <taxon>Thermodesulfobacteriota</taxon>
        <taxon>Desulfovibrionia</taxon>
        <taxon>Desulfovibrionales</taxon>
        <taxon>Desulfovibrionaceae</taxon>
        <taxon>Desulfovibrio</taxon>
    </lineage>
</organism>
<dbReference type="AlphaFoldDB" id="A0A2Z6AUE5"/>
<accession>A0A2Z6AUE5</accession>
<name>A0A2Z6AUE5_9BACT</name>
<evidence type="ECO:0000256" key="1">
    <source>
        <dbReference type="SAM" id="Phobius"/>
    </source>
</evidence>
<gene>
    <name evidence="2" type="ORF">DFE_0123</name>
</gene>
<dbReference type="EMBL" id="AP017378">
    <property type="protein sequence ID" value="BBD06849.1"/>
    <property type="molecule type" value="Genomic_DNA"/>
</dbReference>
<dbReference type="OrthoDB" id="9844385at2"/>